<dbReference type="PANTHER" id="PTHR12526:SF630">
    <property type="entry name" value="GLYCOSYLTRANSFERASE"/>
    <property type="match status" value="1"/>
</dbReference>
<dbReference type="InterPro" id="IPR028098">
    <property type="entry name" value="Glyco_trans_4-like_N"/>
</dbReference>
<dbReference type="SUPFAM" id="SSF53756">
    <property type="entry name" value="UDP-Glycosyltransferase/glycogen phosphorylase"/>
    <property type="match status" value="1"/>
</dbReference>
<dbReference type="PANTHER" id="PTHR12526">
    <property type="entry name" value="GLYCOSYLTRANSFERASE"/>
    <property type="match status" value="1"/>
</dbReference>
<dbReference type="EMBL" id="CP037933">
    <property type="protein sequence ID" value="QBN19880.1"/>
    <property type="molecule type" value="Genomic_DNA"/>
</dbReference>
<dbReference type="RefSeq" id="WP_133277396.1">
    <property type="nucleotide sequence ID" value="NZ_CP037933.1"/>
</dbReference>
<evidence type="ECO:0000313" key="4">
    <source>
        <dbReference type="Proteomes" id="UP000291124"/>
    </source>
</evidence>
<name>A0A4P6YH23_9FLAO</name>
<dbReference type="KEGG" id="fnk:E1750_14065"/>
<dbReference type="InterPro" id="IPR001296">
    <property type="entry name" value="Glyco_trans_1"/>
</dbReference>
<accession>A0A4P6YH23</accession>
<proteinExistence type="predicted"/>
<dbReference type="Pfam" id="PF00534">
    <property type="entry name" value="Glycos_transf_1"/>
    <property type="match status" value="1"/>
</dbReference>
<gene>
    <name evidence="3" type="ORF">E1750_14065</name>
</gene>
<reference evidence="4" key="1">
    <citation type="submission" date="2019-03" db="EMBL/GenBank/DDBJ databases">
        <title>Flavobacterium sp.</title>
        <authorList>
            <person name="Kim H."/>
        </authorList>
    </citation>
    <scope>NUCLEOTIDE SEQUENCE [LARGE SCALE GENOMIC DNA]</scope>
    <source>
        <strain evidence="4">GS13</strain>
    </source>
</reference>
<dbReference type="CDD" id="cd03801">
    <property type="entry name" value="GT4_PimA-like"/>
    <property type="match status" value="1"/>
</dbReference>
<sequence length="358" mass="40891">MTKPKKIAVVCNYALNPNRIGGMDRFWVAYDQKAKALGYEIDWYFSDYTPFEFFSELTIYSANSDNMESFFLEKVKQDSLKYDILVTHFLGLCSSFFKKAKATGIQQIIAVDHNPRPLEGFPLAKIIKNKIKGILYSSYIDQFIGVSNYAKKHILKDYGFFLDKKISVIYNGIDTSVFVKRTQENRNKFILTSHLRESKGIQDLLRALSIVEKPILSQIQIDMYGEGPYEDELRRLTAEFDLATIINFKGSSSKLNELYADYAYLIQPSHGETFCYSVIESLACNVPVITTVEAGNVLSVIKEDHNGFLFNAGNYNQLAAILKNIVLGNLKIEKDVSMPIEKEFNLEKMVNEHIQLLH</sequence>
<evidence type="ECO:0000259" key="1">
    <source>
        <dbReference type="Pfam" id="PF00534"/>
    </source>
</evidence>
<feature type="domain" description="Glycosyltransferase subfamily 4-like N-terminal" evidence="2">
    <location>
        <begin position="74"/>
        <end position="176"/>
    </location>
</feature>
<dbReference type="AlphaFoldDB" id="A0A4P6YH23"/>
<evidence type="ECO:0000259" key="2">
    <source>
        <dbReference type="Pfam" id="PF13439"/>
    </source>
</evidence>
<dbReference type="Gene3D" id="3.40.50.2000">
    <property type="entry name" value="Glycogen Phosphorylase B"/>
    <property type="match status" value="2"/>
</dbReference>
<protein>
    <submittedName>
        <fullName evidence="3">Glycosyltransferase</fullName>
    </submittedName>
</protein>
<keyword evidence="3" id="KW-0808">Transferase</keyword>
<dbReference type="Proteomes" id="UP000291124">
    <property type="component" value="Chromosome"/>
</dbReference>
<dbReference type="Pfam" id="PF13439">
    <property type="entry name" value="Glyco_transf_4"/>
    <property type="match status" value="1"/>
</dbReference>
<keyword evidence="4" id="KW-1185">Reference proteome</keyword>
<dbReference type="OrthoDB" id="9811239at2"/>
<dbReference type="GO" id="GO:0016757">
    <property type="term" value="F:glycosyltransferase activity"/>
    <property type="evidence" value="ECO:0007669"/>
    <property type="project" value="InterPro"/>
</dbReference>
<feature type="domain" description="Glycosyl transferase family 1" evidence="1">
    <location>
        <begin position="178"/>
        <end position="328"/>
    </location>
</feature>
<organism evidence="3 4">
    <name type="scientific">Flavobacterium nackdongense</name>
    <dbReference type="NCBI Taxonomy" id="2547394"/>
    <lineage>
        <taxon>Bacteria</taxon>
        <taxon>Pseudomonadati</taxon>
        <taxon>Bacteroidota</taxon>
        <taxon>Flavobacteriia</taxon>
        <taxon>Flavobacteriales</taxon>
        <taxon>Flavobacteriaceae</taxon>
        <taxon>Flavobacterium</taxon>
    </lineage>
</organism>
<evidence type="ECO:0000313" key="3">
    <source>
        <dbReference type="EMBL" id="QBN19880.1"/>
    </source>
</evidence>